<accession>A0AAF1BKR8</accession>
<keyword evidence="4" id="KW-1185">Reference proteome</keyword>
<keyword evidence="1" id="KW-0732">Signal</keyword>
<dbReference type="EMBL" id="CP086715">
    <property type="protein sequence ID" value="WOO79919.1"/>
    <property type="molecule type" value="Genomic_DNA"/>
</dbReference>
<protein>
    <recommendedName>
        <fullName evidence="2">Ricin B lectin domain-containing protein</fullName>
    </recommendedName>
</protein>
<gene>
    <name evidence="3" type="ORF">LOC62_02G003433</name>
</gene>
<evidence type="ECO:0000313" key="3">
    <source>
        <dbReference type="EMBL" id="WOO79919.1"/>
    </source>
</evidence>
<dbReference type="SUPFAM" id="SSF50370">
    <property type="entry name" value="Ricin B-like lectins"/>
    <property type="match status" value="1"/>
</dbReference>
<evidence type="ECO:0000313" key="4">
    <source>
        <dbReference type="Proteomes" id="UP000827549"/>
    </source>
</evidence>
<reference evidence="3" key="1">
    <citation type="submission" date="2023-10" db="EMBL/GenBank/DDBJ databases">
        <authorList>
            <person name="Noh H."/>
        </authorList>
    </citation>
    <scope>NUCLEOTIDE SEQUENCE</scope>
    <source>
        <strain evidence="3">DUCC4014</strain>
    </source>
</reference>
<feature type="domain" description="Ricin B lectin" evidence="2">
    <location>
        <begin position="38"/>
        <end position="173"/>
    </location>
</feature>
<feature type="signal peptide" evidence="1">
    <location>
        <begin position="1"/>
        <end position="16"/>
    </location>
</feature>
<dbReference type="RefSeq" id="XP_062625951.1">
    <property type="nucleotide sequence ID" value="XM_062769967.1"/>
</dbReference>
<dbReference type="AlphaFoldDB" id="A0AAF1BKR8"/>
<name>A0AAF1BKR8_9TREE</name>
<dbReference type="Pfam" id="PF00652">
    <property type="entry name" value="Ricin_B_lectin"/>
    <property type="match status" value="1"/>
</dbReference>
<evidence type="ECO:0000259" key="2">
    <source>
        <dbReference type="Pfam" id="PF00652"/>
    </source>
</evidence>
<proteinExistence type="predicted"/>
<dbReference type="InterPro" id="IPR000772">
    <property type="entry name" value="Ricin_B_lectin"/>
</dbReference>
<dbReference type="Proteomes" id="UP000827549">
    <property type="component" value="Chromosome 2"/>
</dbReference>
<dbReference type="InterPro" id="IPR035992">
    <property type="entry name" value="Ricin_B-like_lectins"/>
</dbReference>
<feature type="chain" id="PRO_5042172503" description="Ricin B lectin domain-containing protein" evidence="1">
    <location>
        <begin position="17"/>
        <end position="182"/>
    </location>
</feature>
<dbReference type="PROSITE" id="PS50231">
    <property type="entry name" value="RICIN_B_LECTIN"/>
    <property type="match status" value="1"/>
</dbReference>
<sequence>MLFTALALTLASLVAATPVDNLAPRAPGHTYTALIHPKARQDLCIKTASKYYGGSEALVIGPCAKSLSIPPRFIFTDGKTRVRVEGYNYCLQAGVENGHYTYSGDGTIAWLGICPPEGTDATGFEWNFANGRLEQINTNTGKGRPNQCLDNTDGANYGIQMWTCYEGNMNQQWVADEYRAGA</sequence>
<evidence type="ECO:0000256" key="1">
    <source>
        <dbReference type="SAM" id="SignalP"/>
    </source>
</evidence>
<dbReference type="GeneID" id="87806676"/>
<organism evidence="3 4">
    <name type="scientific">Vanrija pseudolonga</name>
    <dbReference type="NCBI Taxonomy" id="143232"/>
    <lineage>
        <taxon>Eukaryota</taxon>
        <taxon>Fungi</taxon>
        <taxon>Dikarya</taxon>
        <taxon>Basidiomycota</taxon>
        <taxon>Agaricomycotina</taxon>
        <taxon>Tremellomycetes</taxon>
        <taxon>Trichosporonales</taxon>
        <taxon>Trichosporonaceae</taxon>
        <taxon>Vanrija</taxon>
    </lineage>
</organism>
<dbReference type="Gene3D" id="2.80.10.50">
    <property type="match status" value="1"/>
</dbReference>